<organism evidence="3 4">
    <name type="scientific">Neisseria lactamica ATCC 23970</name>
    <dbReference type="NCBI Taxonomy" id="546265"/>
    <lineage>
        <taxon>Bacteria</taxon>
        <taxon>Pseudomonadati</taxon>
        <taxon>Pseudomonadota</taxon>
        <taxon>Betaproteobacteria</taxon>
        <taxon>Neisseriales</taxon>
        <taxon>Neisseriaceae</taxon>
        <taxon>Neisseria</taxon>
    </lineage>
</organism>
<evidence type="ECO:0000313" key="3">
    <source>
        <dbReference type="EMBL" id="EEZ74270.1"/>
    </source>
</evidence>
<keyword evidence="2" id="KW-0472">Membrane</keyword>
<dbReference type="Proteomes" id="UP000003843">
    <property type="component" value="Unassembled WGS sequence"/>
</dbReference>
<evidence type="ECO:0008006" key="5">
    <source>
        <dbReference type="Google" id="ProtNLM"/>
    </source>
</evidence>
<proteinExistence type="predicted"/>
<reference evidence="3 4" key="1">
    <citation type="submission" date="2009-10" db="EMBL/GenBank/DDBJ databases">
        <authorList>
            <person name="Weinstock G."/>
            <person name="Sodergren E."/>
            <person name="Clifton S."/>
            <person name="Fulton L."/>
            <person name="Fulton B."/>
            <person name="Courtney L."/>
            <person name="Fronick C."/>
            <person name="Harrison M."/>
            <person name="Strong C."/>
            <person name="Farmer C."/>
            <person name="Delahaunty K."/>
            <person name="Markovic C."/>
            <person name="Hall O."/>
            <person name="Minx P."/>
            <person name="Tomlinson C."/>
            <person name="Mitreva M."/>
            <person name="Nelson J."/>
            <person name="Hou S."/>
            <person name="Wollam A."/>
            <person name="Pepin K.H."/>
            <person name="Johnson M."/>
            <person name="Bhonagiri V."/>
            <person name="Nash W.E."/>
            <person name="Warren W."/>
            <person name="Chinwalla A."/>
            <person name="Mardis E.R."/>
            <person name="Wilson R.K."/>
        </authorList>
    </citation>
    <scope>NUCLEOTIDE SEQUENCE [LARGE SCALE GENOMIC DNA]</scope>
    <source>
        <strain evidence="3 4">ATCC 23970</strain>
    </source>
</reference>
<feature type="region of interest" description="Disordered" evidence="1">
    <location>
        <begin position="231"/>
        <end position="317"/>
    </location>
</feature>
<evidence type="ECO:0000313" key="4">
    <source>
        <dbReference type="Proteomes" id="UP000003843"/>
    </source>
</evidence>
<dbReference type="InterPro" id="IPR008708">
    <property type="entry name" value="Neisseria_TspB"/>
</dbReference>
<comment type="caution">
    <text evidence="3">The sequence shown here is derived from an EMBL/GenBank/DDBJ whole genome shotgun (WGS) entry which is preliminary data.</text>
</comment>
<dbReference type="Pfam" id="PF05616">
    <property type="entry name" value="Neisseria_TspB"/>
    <property type="match status" value="1"/>
</dbReference>
<gene>
    <name evidence="3" type="ORF">NEILACOT_05711</name>
</gene>
<feature type="transmembrane region" description="Helical" evidence="2">
    <location>
        <begin position="393"/>
        <end position="413"/>
    </location>
</feature>
<evidence type="ECO:0000256" key="2">
    <source>
        <dbReference type="SAM" id="Phobius"/>
    </source>
</evidence>
<sequence>MAGVGKLARLGAKFSTRAVPYVGTALLAHDIYETFKEDIQEQGYQYDPKTDKFVKGYEYSNCIWYRVGDYPHEKLVNDSCYGVDSSTMRLMSDYSRFPEVKELMEARMEILGRKYWEKLRNRPDMVSYKNYNFGPCEFGWNGGGCSVHKGDDYRGFINFSLSRDPKYKEEMDAKKLEEILSLKVDANPDRFIKATGFPGYKEDVKIENGKIVMLGPVTGEDGKPKQIKITFGQDAQGNTTASVEEIQRPDLTPGSAEAPEIKPNPAPTPETNPKQKENPREADQDNPKPTPTPGETPSPNESPKDRREEKKPDGNGGLLCDLFPTILACADMGEPSENDFEGIAIPKAVNEETWSPDNMFSSSGVCPKDKTFHVFGKAFNVSYQPLCILMENVRFAVILGFIIMSAFITFGSLRKE</sequence>
<dbReference type="AlphaFoldDB" id="D0WDS4"/>
<evidence type="ECO:0000256" key="1">
    <source>
        <dbReference type="SAM" id="MobiDB-lite"/>
    </source>
</evidence>
<accession>D0WDS4</accession>
<keyword evidence="2" id="KW-1133">Transmembrane helix</keyword>
<name>D0WDS4_NEILA</name>
<protein>
    <recommendedName>
        <fullName evidence="5">TspB protein</fullName>
    </recommendedName>
</protein>
<dbReference type="EMBL" id="ACEQ02000072">
    <property type="protein sequence ID" value="EEZ74270.1"/>
    <property type="molecule type" value="Genomic_DNA"/>
</dbReference>
<feature type="compositionally biased region" description="Polar residues" evidence="1">
    <location>
        <begin position="233"/>
        <end position="242"/>
    </location>
</feature>
<feature type="compositionally biased region" description="Basic and acidic residues" evidence="1">
    <location>
        <begin position="302"/>
        <end position="313"/>
    </location>
</feature>
<dbReference type="NCBIfam" id="NF041109">
    <property type="entry name" value="VF_TspB_C_term"/>
    <property type="match status" value="1"/>
</dbReference>
<keyword evidence="2" id="KW-0812">Transmembrane</keyword>
<feature type="compositionally biased region" description="Basic and acidic residues" evidence="1">
    <location>
        <begin position="273"/>
        <end position="286"/>
    </location>
</feature>
<dbReference type="PATRIC" id="fig|546265.8.peg.961"/>